<dbReference type="InterPro" id="IPR048435">
    <property type="entry name" value="MASE6"/>
</dbReference>
<dbReference type="NCBIfam" id="TIGR00254">
    <property type="entry name" value="GGDEF"/>
    <property type="match status" value="1"/>
</dbReference>
<accession>A0A975AZV5</accession>
<dbReference type="GO" id="GO:1902201">
    <property type="term" value="P:negative regulation of bacterial-type flagellum-dependent cell motility"/>
    <property type="evidence" value="ECO:0007669"/>
    <property type="project" value="TreeGrafter"/>
</dbReference>
<reference evidence="5" key="1">
    <citation type="submission" date="2019-11" db="EMBL/GenBank/DDBJ databases">
        <authorList>
            <person name="Kojima H."/>
        </authorList>
    </citation>
    <scope>NUCLEOTIDE SEQUENCE</scope>
    <source>
        <strain evidence="5">H1576</strain>
    </source>
</reference>
<dbReference type="PANTHER" id="PTHR45138:SF9">
    <property type="entry name" value="DIGUANYLATE CYCLASE DGCM-RELATED"/>
    <property type="match status" value="1"/>
</dbReference>
<dbReference type="KEGG" id="saqt:GJV85_05265"/>
<dbReference type="RefSeq" id="WP_207562820.1">
    <property type="nucleotide sequence ID" value="NZ_CP046072.1"/>
</dbReference>
<feature type="transmembrane region" description="Helical" evidence="3">
    <location>
        <begin position="160"/>
        <end position="178"/>
    </location>
</feature>
<dbReference type="InterPro" id="IPR029787">
    <property type="entry name" value="Nucleotide_cyclase"/>
</dbReference>
<dbReference type="AlphaFoldDB" id="A0A975AZV5"/>
<feature type="transmembrane region" description="Helical" evidence="3">
    <location>
        <begin position="130"/>
        <end position="148"/>
    </location>
</feature>
<dbReference type="EMBL" id="CP046072">
    <property type="protein sequence ID" value="QSZ41538.1"/>
    <property type="molecule type" value="Genomic_DNA"/>
</dbReference>
<dbReference type="CDD" id="cd01949">
    <property type="entry name" value="GGDEF"/>
    <property type="match status" value="1"/>
</dbReference>
<reference evidence="5" key="2">
    <citation type="submission" date="2021-04" db="EMBL/GenBank/DDBJ databases">
        <title>Isolation and characterization of a novel species of the genus Sulfurimonas.</title>
        <authorList>
            <person name="Fukui M."/>
        </authorList>
    </citation>
    <scope>NUCLEOTIDE SEQUENCE</scope>
    <source>
        <strain evidence="5">H1576</strain>
    </source>
</reference>
<dbReference type="Pfam" id="PF00990">
    <property type="entry name" value="GGDEF"/>
    <property type="match status" value="1"/>
</dbReference>
<feature type="transmembrane region" description="Helical" evidence="3">
    <location>
        <begin position="55"/>
        <end position="73"/>
    </location>
</feature>
<name>A0A975AZV5_9BACT</name>
<evidence type="ECO:0000256" key="3">
    <source>
        <dbReference type="SAM" id="Phobius"/>
    </source>
</evidence>
<keyword evidence="3" id="KW-1133">Transmembrane helix</keyword>
<dbReference type="GO" id="GO:0005886">
    <property type="term" value="C:plasma membrane"/>
    <property type="evidence" value="ECO:0007669"/>
    <property type="project" value="TreeGrafter"/>
</dbReference>
<gene>
    <name evidence="5" type="ORF">GJV85_05265</name>
</gene>
<evidence type="ECO:0000256" key="2">
    <source>
        <dbReference type="ARBA" id="ARBA00034247"/>
    </source>
</evidence>
<proteinExistence type="predicted"/>
<feature type="transmembrane region" description="Helical" evidence="3">
    <location>
        <begin position="109"/>
        <end position="125"/>
    </location>
</feature>
<dbReference type="FunFam" id="3.30.70.270:FF:000001">
    <property type="entry name" value="Diguanylate cyclase domain protein"/>
    <property type="match status" value="1"/>
</dbReference>
<organism evidence="5 6">
    <name type="scientific">Sulfurimonas aquatica</name>
    <dbReference type="NCBI Taxonomy" id="2672570"/>
    <lineage>
        <taxon>Bacteria</taxon>
        <taxon>Pseudomonadati</taxon>
        <taxon>Campylobacterota</taxon>
        <taxon>Epsilonproteobacteria</taxon>
        <taxon>Campylobacterales</taxon>
        <taxon>Sulfurimonadaceae</taxon>
        <taxon>Sulfurimonas</taxon>
    </lineage>
</organism>
<dbReference type="InterPro" id="IPR000160">
    <property type="entry name" value="GGDEF_dom"/>
</dbReference>
<dbReference type="GO" id="GO:0043709">
    <property type="term" value="P:cell adhesion involved in single-species biofilm formation"/>
    <property type="evidence" value="ECO:0007669"/>
    <property type="project" value="TreeGrafter"/>
</dbReference>
<keyword evidence="6" id="KW-1185">Reference proteome</keyword>
<sequence>MNKIDLYNELLLSGIKIKAYSPLARKLILINMLLYISAVLLCFFTIYNVFIASNLYLGVVDGVALVGIIYAYFDIRISKTLKRASIVATVNMFVFMSMLVYIFQGKDFTLIWTVFLPLFAIFINGSRAGLIISTLFYMIIFTLAYTGLGEWQDGMWNKESFSRLIAASIGLTLITYFFEKSLENAYEALSENRNIEQQYMHKLEITAVTDPLTKLFNRRHLLEHFDIKFNHAKENRTYFVMFILDLDHFKEYNDTYGHIAGDEALKAIAQVLQNGMRREADSTFRLGGEEFCGLFITNEMSKVNTTIENIRESIELLNIEHEEAKENTLTASFGVCVINEYKTKSFDKMYKIADDALYKAKECGRNCVIGADVISTL</sequence>
<comment type="catalytic activity">
    <reaction evidence="2">
        <text>2 GTP = 3',3'-c-di-GMP + 2 diphosphate</text>
        <dbReference type="Rhea" id="RHEA:24898"/>
        <dbReference type="ChEBI" id="CHEBI:33019"/>
        <dbReference type="ChEBI" id="CHEBI:37565"/>
        <dbReference type="ChEBI" id="CHEBI:58805"/>
        <dbReference type="EC" id="2.7.7.65"/>
    </reaction>
</comment>
<keyword evidence="3" id="KW-0472">Membrane</keyword>
<feature type="transmembrane region" description="Helical" evidence="3">
    <location>
        <begin position="85"/>
        <end position="103"/>
    </location>
</feature>
<dbReference type="SUPFAM" id="SSF55073">
    <property type="entry name" value="Nucleotide cyclase"/>
    <property type="match status" value="1"/>
</dbReference>
<dbReference type="SMART" id="SM00267">
    <property type="entry name" value="GGDEF"/>
    <property type="match status" value="1"/>
</dbReference>
<evidence type="ECO:0000313" key="5">
    <source>
        <dbReference type="EMBL" id="QSZ41538.1"/>
    </source>
</evidence>
<keyword evidence="3" id="KW-0812">Transmembrane</keyword>
<evidence type="ECO:0000313" key="6">
    <source>
        <dbReference type="Proteomes" id="UP000671852"/>
    </source>
</evidence>
<feature type="domain" description="GGDEF" evidence="4">
    <location>
        <begin position="237"/>
        <end position="373"/>
    </location>
</feature>
<evidence type="ECO:0000256" key="1">
    <source>
        <dbReference type="ARBA" id="ARBA00012528"/>
    </source>
</evidence>
<feature type="transmembrane region" description="Helical" evidence="3">
    <location>
        <begin position="27"/>
        <end position="49"/>
    </location>
</feature>
<dbReference type="PANTHER" id="PTHR45138">
    <property type="entry name" value="REGULATORY COMPONENTS OF SENSORY TRANSDUCTION SYSTEM"/>
    <property type="match status" value="1"/>
</dbReference>
<protein>
    <recommendedName>
        <fullName evidence="1">diguanylate cyclase</fullName>
        <ecNumber evidence="1">2.7.7.65</ecNumber>
    </recommendedName>
</protein>
<dbReference type="GO" id="GO:0052621">
    <property type="term" value="F:diguanylate cyclase activity"/>
    <property type="evidence" value="ECO:0007669"/>
    <property type="project" value="UniProtKB-EC"/>
</dbReference>
<dbReference type="InterPro" id="IPR043128">
    <property type="entry name" value="Rev_trsase/Diguanyl_cyclase"/>
</dbReference>
<dbReference type="EC" id="2.7.7.65" evidence="1"/>
<dbReference type="Gene3D" id="3.30.70.270">
    <property type="match status" value="1"/>
</dbReference>
<dbReference type="Pfam" id="PF20966">
    <property type="entry name" value="MASE6"/>
    <property type="match status" value="1"/>
</dbReference>
<dbReference type="InterPro" id="IPR050469">
    <property type="entry name" value="Diguanylate_Cyclase"/>
</dbReference>
<dbReference type="Proteomes" id="UP000671852">
    <property type="component" value="Chromosome"/>
</dbReference>
<dbReference type="PROSITE" id="PS50887">
    <property type="entry name" value="GGDEF"/>
    <property type="match status" value="1"/>
</dbReference>
<evidence type="ECO:0000259" key="4">
    <source>
        <dbReference type="PROSITE" id="PS50887"/>
    </source>
</evidence>